<dbReference type="EMBL" id="FLUN01000001">
    <property type="protein sequence ID" value="SBW02675.1"/>
    <property type="molecule type" value="Genomic_DNA"/>
</dbReference>
<proteinExistence type="predicted"/>
<dbReference type="AlphaFoldDB" id="A0A212JTP3"/>
<protein>
    <submittedName>
        <fullName evidence="3">Uncharacterized protein</fullName>
    </submittedName>
</protein>
<feature type="coiled-coil region" evidence="1">
    <location>
        <begin position="133"/>
        <end position="167"/>
    </location>
</feature>
<gene>
    <name evidence="3" type="ORF">KL86CLO1_11681</name>
</gene>
<name>A0A212JTP3_9FIRM</name>
<feature type="region of interest" description="Disordered" evidence="2">
    <location>
        <begin position="387"/>
        <end position="411"/>
    </location>
</feature>
<evidence type="ECO:0000313" key="3">
    <source>
        <dbReference type="EMBL" id="SBW02675.1"/>
    </source>
</evidence>
<sequence>MGPIITAVGALVAVLGTWIVTTALTTENQNKLTESIEKSRAAYQGAVEDIEESRASTLGMMQSLEQLMAVEDKSAAQKAVVKGLVDQLNEAVPALSLAYNAQADSLNMTADALERYIEAEARRQLQQESTDRMVELEKERIQIAEDLEKAQADLYLAQEEYNRVTENGTAAMGEYDTAYAVAQVTVGRLQGVVNNLTQAQQDNESESAALQGQYNDLSTATDNAGSAVSNLAKDLDTVTATEEELAKATRTLTSETETLSSAFAEQKENGSLSLDTTLKLIEAGYGAALAVDEETGSVRLNAEAYATLAKQKIDEQISGIQDSQREQKTRLLELEGKAALSAAMGHAAMALSYQEAANAMKGEVAGTDAMIAQLTKLRDGLDTVVTGDWSGKAATTPKSSSSSSKSKTAEELRVEGYKAAMEDLDYQRNMDEISEADYYTRLEQLRDKYLTENSDEWRSATVKLHEWTKSQREAEEKAAQEADKQAAKEKQEAYDKLRADQDYFHDIGLTSDSYYYQHLEELRDTHLEKDSEAWRKATVELYYWQQKQQEAALAAQQTAYAAAQKQRTDLVKQYTDERIAAIKAEQQAEEDRINALIDGIDEEIAARKRLREEESDEDDISAAQKTLEAAKAQLTFARDENTRRELEKEVARAQEALDKAVQSKADNNWYYAKEQEKAALQDQLDAANDKYQQRIDDASSWASDRVATETARQKAEDAQAEKELAQMAAAQKAAAGVLATVGQAVKQITNATTNLVTNNNSATINTGASAMTPGQLARAAAKVLEQMAKA</sequence>
<feature type="coiled-coil region" evidence="1">
    <location>
        <begin position="613"/>
        <end position="728"/>
    </location>
</feature>
<keyword evidence="1" id="KW-0175">Coiled coil</keyword>
<organism evidence="3">
    <name type="scientific">uncultured Eubacteriales bacterium</name>
    <dbReference type="NCBI Taxonomy" id="172733"/>
    <lineage>
        <taxon>Bacteria</taxon>
        <taxon>Bacillati</taxon>
        <taxon>Bacillota</taxon>
        <taxon>Clostridia</taxon>
        <taxon>Eubacteriales</taxon>
        <taxon>environmental samples</taxon>
    </lineage>
</organism>
<accession>A0A212JTP3</accession>
<reference evidence="3" key="1">
    <citation type="submission" date="2016-04" db="EMBL/GenBank/DDBJ databases">
        <authorList>
            <person name="Evans L.H."/>
            <person name="Alamgir A."/>
            <person name="Owens N."/>
            <person name="Weber N.D."/>
            <person name="Virtaneva K."/>
            <person name="Barbian K."/>
            <person name="Babar A."/>
            <person name="Rosenke K."/>
        </authorList>
    </citation>
    <scope>NUCLEOTIDE SEQUENCE</scope>
    <source>
        <strain evidence="3">86</strain>
    </source>
</reference>
<evidence type="ECO:0000256" key="1">
    <source>
        <dbReference type="SAM" id="Coils"/>
    </source>
</evidence>
<evidence type="ECO:0000256" key="2">
    <source>
        <dbReference type="SAM" id="MobiDB-lite"/>
    </source>
</evidence>